<dbReference type="PROSITE" id="PS51352">
    <property type="entry name" value="THIOREDOXIN_2"/>
    <property type="match status" value="1"/>
</dbReference>
<keyword evidence="4" id="KW-0249">Electron transport</keyword>
<dbReference type="Pfam" id="PF21352">
    <property type="entry name" value="Zn_ribbon_Thio2"/>
    <property type="match status" value="1"/>
</dbReference>
<evidence type="ECO:0000313" key="10">
    <source>
        <dbReference type="Proteomes" id="UP000572984"/>
    </source>
</evidence>
<evidence type="ECO:0000256" key="3">
    <source>
        <dbReference type="ARBA" id="ARBA00022723"/>
    </source>
</evidence>
<evidence type="ECO:0000256" key="6">
    <source>
        <dbReference type="ARBA" id="ARBA00023284"/>
    </source>
</evidence>
<reference evidence="9 10" key="1">
    <citation type="submission" date="2020-07" db="EMBL/GenBank/DDBJ databases">
        <title>Draft genome and description of Microvirga mediterraneensis Marseille-Q2068 sp. nov.</title>
        <authorList>
            <person name="Boxberger M."/>
        </authorList>
    </citation>
    <scope>NUCLEOTIDE SEQUENCE [LARGE SCALE GENOMIC DNA]</scope>
    <source>
        <strain evidence="9 10">Marseille-Q2068</strain>
    </source>
</reference>
<keyword evidence="6" id="KW-0676">Redox-active center</keyword>
<dbReference type="GO" id="GO:0005829">
    <property type="term" value="C:cytosol"/>
    <property type="evidence" value="ECO:0007669"/>
    <property type="project" value="TreeGrafter"/>
</dbReference>
<keyword evidence="2" id="KW-0813">Transport</keyword>
<dbReference type="NCBIfam" id="TIGR01068">
    <property type="entry name" value="thioredoxin"/>
    <property type="match status" value="1"/>
</dbReference>
<dbReference type="AlphaFoldDB" id="A0A838BTW0"/>
<dbReference type="InterPro" id="IPR036249">
    <property type="entry name" value="Thioredoxin-like_sf"/>
</dbReference>
<dbReference type="GO" id="GO:0045454">
    <property type="term" value="P:cell redox homeostasis"/>
    <property type="evidence" value="ECO:0007669"/>
    <property type="project" value="TreeGrafter"/>
</dbReference>
<dbReference type="InterPro" id="IPR049299">
    <property type="entry name" value="Thio2_N"/>
</dbReference>
<dbReference type="InterPro" id="IPR005746">
    <property type="entry name" value="Thioredoxin"/>
</dbReference>
<evidence type="ECO:0000259" key="8">
    <source>
        <dbReference type="PROSITE" id="PS51352"/>
    </source>
</evidence>
<dbReference type="PANTHER" id="PTHR45663:SF11">
    <property type="entry name" value="GEO12009P1"/>
    <property type="match status" value="1"/>
</dbReference>
<accession>A0A838BTW0</accession>
<protein>
    <recommendedName>
        <fullName evidence="7">Thioredoxin</fullName>
    </recommendedName>
</protein>
<evidence type="ECO:0000256" key="7">
    <source>
        <dbReference type="NCBIfam" id="TIGR01068"/>
    </source>
</evidence>
<evidence type="ECO:0000256" key="4">
    <source>
        <dbReference type="ARBA" id="ARBA00022982"/>
    </source>
</evidence>
<comment type="caution">
    <text evidence="9">The sequence shown here is derived from an EMBL/GenBank/DDBJ whole genome shotgun (WGS) entry which is preliminary data.</text>
</comment>
<dbReference type="GO" id="GO:0015035">
    <property type="term" value="F:protein-disulfide reductase activity"/>
    <property type="evidence" value="ECO:0007669"/>
    <property type="project" value="UniProtKB-UniRule"/>
</dbReference>
<name>A0A838BTW0_9HYPH</name>
<dbReference type="EMBL" id="JACDXJ010000002">
    <property type="protein sequence ID" value="MBA1158977.1"/>
    <property type="molecule type" value="Genomic_DNA"/>
</dbReference>
<dbReference type="PRINTS" id="PR00421">
    <property type="entry name" value="THIOREDOXIN"/>
</dbReference>
<dbReference type="Pfam" id="PF00085">
    <property type="entry name" value="Thioredoxin"/>
    <property type="match status" value="1"/>
</dbReference>
<comment type="similarity">
    <text evidence="1">Belongs to the thioredoxin family.</text>
</comment>
<feature type="domain" description="Thioredoxin" evidence="8">
    <location>
        <begin position="18"/>
        <end position="145"/>
    </location>
</feature>
<dbReference type="FunFam" id="3.40.30.10:FF:000001">
    <property type="entry name" value="Thioredoxin"/>
    <property type="match status" value="1"/>
</dbReference>
<dbReference type="SUPFAM" id="SSF52833">
    <property type="entry name" value="Thioredoxin-like"/>
    <property type="match status" value="1"/>
</dbReference>
<keyword evidence="3" id="KW-0479">Metal-binding</keyword>
<keyword evidence="5" id="KW-1015">Disulfide bond</keyword>
<proteinExistence type="inferred from homology"/>
<evidence type="ECO:0000256" key="1">
    <source>
        <dbReference type="ARBA" id="ARBA00008987"/>
    </source>
</evidence>
<sequence>MSDTFHIVCPTCDSVNRLPRSKPAQAAKCGRCGAGLFSGKPIGLGGERFKRHVTRNDIPVVVDFWAPWCGPCRAMAPIFERAAQELEPAARFVKVNVDNEPGLSAEFGIQGIPALFVFRNGQVASRQAGMMDPASLRRWIASAIELQPGKR</sequence>
<keyword evidence="10" id="KW-1185">Reference proteome</keyword>
<dbReference type="Gene3D" id="3.40.30.10">
    <property type="entry name" value="Glutaredoxin"/>
    <property type="match status" value="1"/>
</dbReference>
<gene>
    <name evidence="9" type="primary">trxC</name>
    <name evidence="9" type="ORF">H0S73_23040</name>
</gene>
<dbReference type="NCBIfam" id="NF008229">
    <property type="entry name" value="PRK10996.1"/>
    <property type="match status" value="1"/>
</dbReference>
<dbReference type="GO" id="GO:0046872">
    <property type="term" value="F:metal ion binding"/>
    <property type="evidence" value="ECO:0007669"/>
    <property type="project" value="UniProtKB-KW"/>
</dbReference>
<evidence type="ECO:0000313" key="9">
    <source>
        <dbReference type="EMBL" id="MBA1158977.1"/>
    </source>
</evidence>
<dbReference type="CDD" id="cd02947">
    <property type="entry name" value="TRX_family"/>
    <property type="match status" value="1"/>
</dbReference>
<dbReference type="RefSeq" id="WP_181054562.1">
    <property type="nucleotide sequence ID" value="NZ_JACDXJ010000002.1"/>
</dbReference>
<dbReference type="PANTHER" id="PTHR45663">
    <property type="entry name" value="GEO12009P1"/>
    <property type="match status" value="1"/>
</dbReference>
<dbReference type="PROSITE" id="PS00194">
    <property type="entry name" value="THIOREDOXIN_1"/>
    <property type="match status" value="1"/>
</dbReference>
<organism evidence="9 10">
    <name type="scientific">Microvirga mediterraneensis</name>
    <dbReference type="NCBI Taxonomy" id="2754695"/>
    <lineage>
        <taxon>Bacteria</taxon>
        <taxon>Pseudomonadati</taxon>
        <taxon>Pseudomonadota</taxon>
        <taxon>Alphaproteobacteria</taxon>
        <taxon>Hyphomicrobiales</taxon>
        <taxon>Methylobacteriaceae</taxon>
        <taxon>Microvirga</taxon>
    </lineage>
</organism>
<dbReference type="InterPro" id="IPR017937">
    <property type="entry name" value="Thioredoxin_CS"/>
</dbReference>
<dbReference type="InterPro" id="IPR013766">
    <property type="entry name" value="Thioredoxin_domain"/>
</dbReference>
<evidence type="ECO:0000256" key="5">
    <source>
        <dbReference type="ARBA" id="ARBA00023157"/>
    </source>
</evidence>
<evidence type="ECO:0000256" key="2">
    <source>
        <dbReference type="ARBA" id="ARBA00022448"/>
    </source>
</evidence>
<dbReference type="Gene3D" id="2.30.30.380">
    <property type="entry name" value="Zn-finger domain of Sec23/24"/>
    <property type="match status" value="1"/>
</dbReference>
<dbReference type="Proteomes" id="UP000572984">
    <property type="component" value="Unassembled WGS sequence"/>
</dbReference>